<gene>
    <name evidence="6" type="ORF">PQR57_21835</name>
</gene>
<keyword evidence="3" id="KW-0238">DNA-binding</keyword>
<evidence type="ECO:0000256" key="3">
    <source>
        <dbReference type="ARBA" id="ARBA00023125"/>
    </source>
</evidence>
<dbReference type="Pfam" id="PF00126">
    <property type="entry name" value="HTH_1"/>
    <property type="match status" value="1"/>
</dbReference>
<dbReference type="Pfam" id="PF03466">
    <property type="entry name" value="LysR_substrate"/>
    <property type="match status" value="1"/>
</dbReference>
<keyword evidence="4" id="KW-0804">Transcription</keyword>
<protein>
    <submittedName>
        <fullName evidence="6">LysR substrate-binding domain-containing protein</fullName>
    </submittedName>
</protein>
<dbReference type="Gene3D" id="1.10.10.10">
    <property type="entry name" value="Winged helix-like DNA-binding domain superfamily/Winged helix DNA-binding domain"/>
    <property type="match status" value="1"/>
</dbReference>
<dbReference type="EMBL" id="JAQQEZ010000015">
    <property type="protein sequence ID" value="MFM0003664.1"/>
    <property type="molecule type" value="Genomic_DNA"/>
</dbReference>
<evidence type="ECO:0000256" key="2">
    <source>
        <dbReference type="ARBA" id="ARBA00023015"/>
    </source>
</evidence>
<dbReference type="InterPro" id="IPR050950">
    <property type="entry name" value="HTH-type_LysR_regulators"/>
</dbReference>
<dbReference type="Gene3D" id="3.40.190.290">
    <property type="match status" value="1"/>
</dbReference>
<evidence type="ECO:0000256" key="4">
    <source>
        <dbReference type="ARBA" id="ARBA00023163"/>
    </source>
</evidence>
<dbReference type="SUPFAM" id="SSF46785">
    <property type="entry name" value="Winged helix' DNA-binding domain"/>
    <property type="match status" value="1"/>
</dbReference>
<evidence type="ECO:0000313" key="7">
    <source>
        <dbReference type="Proteomes" id="UP001629230"/>
    </source>
</evidence>
<dbReference type="InterPro" id="IPR005119">
    <property type="entry name" value="LysR_subst-bd"/>
</dbReference>
<dbReference type="PANTHER" id="PTHR30419:SF2">
    <property type="entry name" value="LYSR FAMILY TRANSCRIPTIONAL REGULATOR"/>
    <property type="match status" value="1"/>
</dbReference>
<name>A0ABW9AV14_9BURK</name>
<dbReference type="Proteomes" id="UP001629230">
    <property type="component" value="Unassembled WGS sequence"/>
</dbReference>
<comment type="similarity">
    <text evidence="1">Belongs to the LysR transcriptional regulatory family.</text>
</comment>
<dbReference type="InterPro" id="IPR000847">
    <property type="entry name" value="LysR_HTH_N"/>
</dbReference>
<dbReference type="PROSITE" id="PS50931">
    <property type="entry name" value="HTH_LYSR"/>
    <property type="match status" value="1"/>
</dbReference>
<keyword evidence="2" id="KW-0805">Transcription regulation</keyword>
<feature type="domain" description="HTH lysR-type" evidence="5">
    <location>
        <begin position="1"/>
        <end position="60"/>
    </location>
</feature>
<dbReference type="SUPFAM" id="SSF53850">
    <property type="entry name" value="Periplasmic binding protein-like II"/>
    <property type="match status" value="1"/>
</dbReference>
<proteinExistence type="inferred from homology"/>
<dbReference type="PANTHER" id="PTHR30419">
    <property type="entry name" value="HTH-TYPE TRANSCRIPTIONAL REGULATOR YBHD"/>
    <property type="match status" value="1"/>
</dbReference>
<dbReference type="InterPro" id="IPR036390">
    <property type="entry name" value="WH_DNA-bd_sf"/>
</dbReference>
<accession>A0ABW9AV14</accession>
<organism evidence="6 7">
    <name type="scientific">Paraburkholderia dipogonis</name>
    <dbReference type="NCBI Taxonomy" id="1211383"/>
    <lineage>
        <taxon>Bacteria</taxon>
        <taxon>Pseudomonadati</taxon>
        <taxon>Pseudomonadota</taxon>
        <taxon>Betaproteobacteria</taxon>
        <taxon>Burkholderiales</taxon>
        <taxon>Burkholderiaceae</taxon>
        <taxon>Paraburkholderia</taxon>
    </lineage>
</organism>
<dbReference type="InterPro" id="IPR036388">
    <property type="entry name" value="WH-like_DNA-bd_sf"/>
</dbReference>
<keyword evidence="7" id="KW-1185">Reference proteome</keyword>
<reference evidence="6 7" key="1">
    <citation type="journal article" date="2024" name="Chem. Sci.">
        <title>Discovery of megapolipeptins by genome mining of a Burkholderiales bacteria collection.</title>
        <authorList>
            <person name="Paulo B.S."/>
            <person name="Recchia M.J.J."/>
            <person name="Lee S."/>
            <person name="Fergusson C.H."/>
            <person name="Romanowski S.B."/>
            <person name="Hernandez A."/>
            <person name="Krull N."/>
            <person name="Liu D.Y."/>
            <person name="Cavanagh H."/>
            <person name="Bos A."/>
            <person name="Gray C.A."/>
            <person name="Murphy B.T."/>
            <person name="Linington R.G."/>
            <person name="Eustaquio A.S."/>
        </authorList>
    </citation>
    <scope>NUCLEOTIDE SEQUENCE [LARGE SCALE GENOMIC DNA]</scope>
    <source>
        <strain evidence="6 7">RL17-350-BIC-A</strain>
    </source>
</reference>
<evidence type="ECO:0000313" key="6">
    <source>
        <dbReference type="EMBL" id="MFM0003664.1"/>
    </source>
</evidence>
<dbReference type="RefSeq" id="WP_408178678.1">
    <property type="nucleotide sequence ID" value="NZ_JAQQEZ010000015.1"/>
</dbReference>
<comment type="caution">
    <text evidence="6">The sequence shown here is derived from an EMBL/GenBank/DDBJ whole genome shotgun (WGS) entry which is preliminary data.</text>
</comment>
<evidence type="ECO:0000259" key="5">
    <source>
        <dbReference type="PROSITE" id="PS50931"/>
    </source>
</evidence>
<evidence type="ECO:0000256" key="1">
    <source>
        <dbReference type="ARBA" id="ARBA00009437"/>
    </source>
</evidence>
<sequence length="315" mass="34965">MHLHSRALKYLDEVTRTGSIRKAAMSLHVTPSAIDRRILLLEEQLGTAIYERHASGLRLTAAGEILAQHIRRTLQDLERTRSEIEDLRGLRRGRVSIAVIEGVAIDLLSTVLTEFGKSYPHITFSITVAPSAAIPTLVASGEAHIGVSFNSPITRGVRRIASAELEIGVVMRPDHPLASKKSIRVVDCAHYPICFATTSISVTSVVNDALSQQNIDLEPFIMCNSVETLKALVRDGAGLMFKSRLGIEREIRNNELIFRPLVEKLTERLLLIEQSGRKLPPIASKLQEYFKDALATMEMPRNRGAHPRKRLGTIE</sequence>